<keyword evidence="4" id="KW-1185">Reference proteome</keyword>
<accession>H2YNS4</accession>
<protein>
    <recommendedName>
        <fullName evidence="2">Serpin domain-containing protein</fullName>
    </recommendedName>
</protein>
<dbReference type="PANTHER" id="PTHR11461">
    <property type="entry name" value="SERINE PROTEASE INHIBITOR, SERPIN"/>
    <property type="match status" value="1"/>
</dbReference>
<dbReference type="eggNOG" id="KOG2392">
    <property type="taxonomic scope" value="Eukaryota"/>
</dbReference>
<dbReference type="SUPFAM" id="SSF56574">
    <property type="entry name" value="Serpins"/>
    <property type="match status" value="1"/>
</dbReference>
<name>H2YNS4_CIOSA</name>
<dbReference type="Ensembl" id="ENSCSAVT00000007072.1">
    <property type="protein sequence ID" value="ENSCSAVP00000006982.1"/>
    <property type="gene ID" value="ENSCSAVG00000004177.1"/>
</dbReference>
<dbReference type="Gene3D" id="2.30.39.10">
    <property type="entry name" value="Alpha-1-antitrypsin, domain 1"/>
    <property type="match status" value="1"/>
</dbReference>
<dbReference type="GO" id="GO:0004867">
    <property type="term" value="F:serine-type endopeptidase inhibitor activity"/>
    <property type="evidence" value="ECO:0007669"/>
    <property type="project" value="InterPro"/>
</dbReference>
<dbReference type="AlphaFoldDB" id="H2YNS4"/>
<dbReference type="Pfam" id="PF00079">
    <property type="entry name" value="Serpin"/>
    <property type="match status" value="1"/>
</dbReference>
<evidence type="ECO:0000256" key="1">
    <source>
        <dbReference type="ARBA" id="ARBA00009500"/>
    </source>
</evidence>
<dbReference type="InterPro" id="IPR042178">
    <property type="entry name" value="Serpin_sf_1"/>
</dbReference>
<dbReference type="InParanoid" id="H2YNS4"/>
<reference evidence="3" key="3">
    <citation type="submission" date="2025-09" db="UniProtKB">
        <authorList>
            <consortium name="Ensembl"/>
        </authorList>
    </citation>
    <scope>IDENTIFICATION</scope>
</reference>
<evidence type="ECO:0000313" key="4">
    <source>
        <dbReference type="Proteomes" id="UP000007875"/>
    </source>
</evidence>
<dbReference type="GeneTree" id="ENSGT00940000163730"/>
<dbReference type="GO" id="GO:0005615">
    <property type="term" value="C:extracellular space"/>
    <property type="evidence" value="ECO:0007669"/>
    <property type="project" value="InterPro"/>
</dbReference>
<sequence length="145" mass="16705">MNTIPDERLPNLMKKSFTNVALRHTGQTIRLANAIFVRDEYPVKQPYIDTLRTYYKSAVKTFDVRNSTAASNLVNRWVASNTENRITDLVDPSAFTELTRLVLVNAIYFQASWKHKFSAAGEKQFQLANGESVMVPFMHLRKMLY</sequence>
<dbReference type="Gene3D" id="3.30.497.10">
    <property type="entry name" value="Antithrombin, subunit I, domain 2"/>
    <property type="match status" value="1"/>
</dbReference>
<dbReference type="STRING" id="51511.ENSCSAVP00000006982"/>
<dbReference type="InterPro" id="IPR042185">
    <property type="entry name" value="Serpin_sf_2"/>
</dbReference>
<proteinExistence type="inferred from homology"/>
<dbReference type="OMA" id="CESYKAS"/>
<dbReference type="InterPro" id="IPR023796">
    <property type="entry name" value="Serpin_dom"/>
</dbReference>
<feature type="domain" description="Serpin" evidence="2">
    <location>
        <begin position="8"/>
        <end position="144"/>
    </location>
</feature>
<comment type="similarity">
    <text evidence="1">Belongs to the serpin family.</text>
</comment>
<dbReference type="InterPro" id="IPR000215">
    <property type="entry name" value="Serpin_fam"/>
</dbReference>
<dbReference type="CDD" id="cd00172">
    <property type="entry name" value="serpin"/>
    <property type="match status" value="1"/>
</dbReference>
<dbReference type="InterPro" id="IPR036186">
    <property type="entry name" value="Serpin_sf"/>
</dbReference>
<dbReference type="Proteomes" id="UP000007875">
    <property type="component" value="Unassembled WGS sequence"/>
</dbReference>
<evidence type="ECO:0000259" key="2">
    <source>
        <dbReference type="Pfam" id="PF00079"/>
    </source>
</evidence>
<dbReference type="MEROPS" id="I04.964"/>
<evidence type="ECO:0000313" key="3">
    <source>
        <dbReference type="Ensembl" id="ENSCSAVP00000006982.1"/>
    </source>
</evidence>
<reference evidence="4" key="1">
    <citation type="submission" date="2003-08" db="EMBL/GenBank/DDBJ databases">
        <authorList>
            <person name="Birren B."/>
            <person name="Nusbaum C."/>
            <person name="Abebe A."/>
            <person name="Abouelleil A."/>
            <person name="Adekoya E."/>
            <person name="Ait-zahra M."/>
            <person name="Allen N."/>
            <person name="Allen T."/>
            <person name="An P."/>
            <person name="Anderson M."/>
            <person name="Anderson S."/>
            <person name="Arachchi H."/>
            <person name="Armbruster J."/>
            <person name="Bachantsang P."/>
            <person name="Baldwin J."/>
            <person name="Barry A."/>
            <person name="Bayul T."/>
            <person name="Blitshsteyn B."/>
            <person name="Bloom T."/>
            <person name="Blye J."/>
            <person name="Boguslavskiy L."/>
            <person name="Borowsky M."/>
            <person name="Boukhgalter B."/>
            <person name="Brunache A."/>
            <person name="Butler J."/>
            <person name="Calixte N."/>
            <person name="Calvo S."/>
            <person name="Camarata J."/>
            <person name="Campo K."/>
            <person name="Chang J."/>
            <person name="Cheshatsang Y."/>
            <person name="Citroen M."/>
            <person name="Collymore A."/>
            <person name="Considine T."/>
            <person name="Cook A."/>
            <person name="Cooke P."/>
            <person name="Corum B."/>
            <person name="Cuomo C."/>
            <person name="David R."/>
            <person name="Dawoe T."/>
            <person name="Degray S."/>
            <person name="Dodge S."/>
            <person name="Dooley K."/>
            <person name="Dorje P."/>
            <person name="Dorjee K."/>
            <person name="Dorris L."/>
            <person name="Duffey N."/>
            <person name="Dupes A."/>
            <person name="Elkins T."/>
            <person name="Engels R."/>
            <person name="Erickson J."/>
            <person name="Farina A."/>
            <person name="Faro S."/>
            <person name="Ferreira P."/>
            <person name="Fischer H."/>
            <person name="Fitzgerald M."/>
            <person name="Foley K."/>
            <person name="Gage D."/>
            <person name="Galagan J."/>
            <person name="Gearin G."/>
            <person name="Gnerre S."/>
            <person name="Gnirke A."/>
            <person name="Goyette A."/>
            <person name="Graham J."/>
            <person name="Grandbois E."/>
            <person name="Gyaltsen K."/>
            <person name="Hafez N."/>
            <person name="Hagopian D."/>
            <person name="Hagos B."/>
            <person name="Hall J."/>
            <person name="Hatcher B."/>
            <person name="Heller A."/>
            <person name="Higgins H."/>
            <person name="Honan T."/>
            <person name="Horn A."/>
            <person name="Houde N."/>
            <person name="Hughes L."/>
            <person name="Hulme W."/>
            <person name="Husby E."/>
            <person name="Iliev I."/>
            <person name="Jaffe D."/>
            <person name="Jones C."/>
            <person name="Kamal M."/>
            <person name="Kamat A."/>
            <person name="Kamvysselis M."/>
            <person name="Karlsson E."/>
            <person name="Kells C."/>
            <person name="Kieu A."/>
            <person name="Kisner P."/>
            <person name="Kodira C."/>
            <person name="Kulbokas E."/>
            <person name="Labutti K."/>
            <person name="Lama D."/>
            <person name="Landers T."/>
            <person name="Leger J."/>
            <person name="Levine S."/>
            <person name="Lewis D."/>
            <person name="Lewis T."/>
            <person name="Lindblad-toh K."/>
            <person name="Liu X."/>
            <person name="Lokyitsang T."/>
            <person name="Lokyitsang Y."/>
            <person name="Lucien O."/>
            <person name="Lui A."/>
            <person name="Ma L.J."/>
            <person name="Mabbitt R."/>
            <person name="Macdonald J."/>
            <person name="Maclean C."/>
            <person name="Major J."/>
            <person name="Manning J."/>
            <person name="Marabella R."/>
            <person name="Maru K."/>
            <person name="Matthews C."/>
            <person name="Mauceli E."/>
            <person name="Mccarthy M."/>
            <person name="Mcdonough S."/>
            <person name="Mcghee T."/>
            <person name="Meldrim J."/>
            <person name="Meneus L."/>
            <person name="Mesirov J."/>
            <person name="Mihalev A."/>
            <person name="Mihova T."/>
            <person name="Mikkelsen T."/>
            <person name="Mlenga V."/>
            <person name="Moru K."/>
            <person name="Mozes J."/>
            <person name="Mulrain L."/>
            <person name="Munson G."/>
            <person name="Naylor J."/>
            <person name="Newes C."/>
            <person name="Nguyen C."/>
            <person name="Nguyen N."/>
            <person name="Nguyen T."/>
            <person name="Nicol R."/>
            <person name="Nielsen C."/>
            <person name="Nizzari M."/>
            <person name="Norbu C."/>
            <person name="Norbu N."/>
            <person name="O'donnell P."/>
            <person name="Okoawo O."/>
            <person name="O'leary S."/>
            <person name="Omotosho B."/>
            <person name="O'neill K."/>
            <person name="Osman S."/>
            <person name="Parker S."/>
            <person name="Perrin D."/>
            <person name="Phunkhang P."/>
            <person name="Piqani B."/>
            <person name="Purcell S."/>
            <person name="Rachupka T."/>
            <person name="Ramasamy U."/>
            <person name="Rameau R."/>
            <person name="Ray V."/>
            <person name="Raymond C."/>
            <person name="Retta R."/>
            <person name="Richardson S."/>
            <person name="Rise C."/>
            <person name="Rodriguez J."/>
            <person name="Rogers J."/>
            <person name="Rogov P."/>
            <person name="Rutman M."/>
            <person name="Schupbach R."/>
            <person name="Seaman C."/>
            <person name="Settipalli S."/>
            <person name="Sharpe T."/>
            <person name="Sheridan J."/>
            <person name="Sherpa N."/>
            <person name="Shi J."/>
            <person name="Smirnov S."/>
            <person name="Smith C."/>
            <person name="Sougnez C."/>
            <person name="Spencer B."/>
            <person name="Stalker J."/>
            <person name="Stange-thomann N."/>
            <person name="Stavropoulos S."/>
            <person name="Stetson K."/>
            <person name="Stone C."/>
            <person name="Stone S."/>
            <person name="Stubbs M."/>
            <person name="Talamas J."/>
            <person name="Tchuinga P."/>
            <person name="Tenzing P."/>
            <person name="Tesfaye S."/>
            <person name="Theodore J."/>
            <person name="Thoulutsang Y."/>
            <person name="Topham K."/>
            <person name="Towey S."/>
            <person name="Tsamla T."/>
            <person name="Tsomo N."/>
            <person name="Vallee D."/>
            <person name="Vassiliev H."/>
            <person name="Venkataraman V."/>
            <person name="Vinson J."/>
            <person name="Vo A."/>
            <person name="Wade C."/>
            <person name="Wang S."/>
            <person name="Wangchuk T."/>
            <person name="Wangdi T."/>
            <person name="Whittaker C."/>
            <person name="Wilkinson J."/>
            <person name="Wu Y."/>
            <person name="Wyman D."/>
            <person name="Yadav S."/>
            <person name="Yang S."/>
            <person name="Yang X."/>
            <person name="Yeager S."/>
            <person name="Yee E."/>
            <person name="Young G."/>
            <person name="Zainoun J."/>
            <person name="Zembeck L."/>
            <person name="Zimmer A."/>
            <person name="Zody M."/>
            <person name="Lander E."/>
        </authorList>
    </citation>
    <scope>NUCLEOTIDE SEQUENCE [LARGE SCALE GENOMIC DNA]</scope>
</reference>
<dbReference type="HOGENOM" id="CLU_1791198_0_0_1"/>
<reference evidence="3" key="2">
    <citation type="submission" date="2025-08" db="UniProtKB">
        <authorList>
            <consortium name="Ensembl"/>
        </authorList>
    </citation>
    <scope>IDENTIFICATION</scope>
</reference>
<organism evidence="3 4">
    <name type="scientific">Ciona savignyi</name>
    <name type="common">Pacific transparent sea squirt</name>
    <dbReference type="NCBI Taxonomy" id="51511"/>
    <lineage>
        <taxon>Eukaryota</taxon>
        <taxon>Metazoa</taxon>
        <taxon>Chordata</taxon>
        <taxon>Tunicata</taxon>
        <taxon>Ascidiacea</taxon>
        <taxon>Phlebobranchia</taxon>
        <taxon>Cionidae</taxon>
        <taxon>Ciona</taxon>
    </lineage>
</organism>
<dbReference type="PANTHER" id="PTHR11461:SF211">
    <property type="entry name" value="GH10112P-RELATED"/>
    <property type="match status" value="1"/>
</dbReference>